<comment type="similarity">
    <text evidence="1">Belongs to the phosphate acetyltransferase and butyryltransferase family.</text>
</comment>
<evidence type="ECO:0000256" key="3">
    <source>
        <dbReference type="ARBA" id="ARBA00023315"/>
    </source>
</evidence>
<dbReference type="InterPro" id="IPR002505">
    <property type="entry name" value="PTA_PTB"/>
</dbReference>
<accession>A0ABM6GH36</accession>
<keyword evidence="3" id="KW-0012">Acyltransferase</keyword>
<keyword evidence="6" id="KW-1185">Reference proteome</keyword>
<dbReference type="PIRSF" id="PIRSF000428">
    <property type="entry name" value="P_Ac_trans"/>
    <property type="match status" value="1"/>
</dbReference>
<organism evidence="5 6">
    <name type="scientific">Thermosipho melanesiensis</name>
    <dbReference type="NCBI Taxonomy" id="46541"/>
    <lineage>
        <taxon>Bacteria</taxon>
        <taxon>Thermotogati</taxon>
        <taxon>Thermotogota</taxon>
        <taxon>Thermotogae</taxon>
        <taxon>Thermotogales</taxon>
        <taxon>Fervidobacteriaceae</taxon>
        <taxon>Thermosipho</taxon>
    </lineage>
</organism>
<feature type="domain" description="Phosphate acetyl/butaryl transferase" evidence="4">
    <location>
        <begin position="74"/>
        <end position="290"/>
    </location>
</feature>
<name>A0ABM6GH36_9BACT</name>
<gene>
    <name evidence="5" type="ORF">BW47_10125</name>
</gene>
<proteinExistence type="inferred from homology"/>
<keyword evidence="2" id="KW-0808">Transferase</keyword>
<dbReference type="Proteomes" id="UP000185490">
    <property type="component" value="Chromosome"/>
</dbReference>
<dbReference type="RefSeq" id="WP_012058118.1">
    <property type="nucleotide sequence ID" value="NZ_CP007389.1"/>
</dbReference>
<evidence type="ECO:0000313" key="5">
    <source>
        <dbReference type="EMBL" id="APT74782.1"/>
    </source>
</evidence>
<dbReference type="SUPFAM" id="SSF53659">
    <property type="entry name" value="Isocitrate/Isopropylmalate dehydrogenase-like"/>
    <property type="match status" value="1"/>
</dbReference>
<dbReference type="Pfam" id="PF01515">
    <property type="entry name" value="PTA_PTB"/>
    <property type="match status" value="1"/>
</dbReference>
<dbReference type="Gene3D" id="3.40.718.10">
    <property type="entry name" value="Isopropylmalate Dehydrogenase"/>
    <property type="match status" value="1"/>
</dbReference>
<sequence length="300" mass="31734">MLKTFDEIVEIAKKKKAVVSLAGAEDVEALKAIREVLPYGIKAILVGNREIISKNLKELDLDLPIVDAKNEAEIAEKAVKLVSSGEANILMKGLVKTATLLKAVLNKEWGLRGEGLLSHVALLETPGLDRIVLVTDGGMVIRPTLEQKIQIIKNAVELAHKLGYEKPRVGLIAAVEVVNPDMPETMEAAIISKMAERGQIKGCFVDGPLGIDNALSEFAAKVKKVSGEVAGKADILVVPDIHSGNFLGKSAVYLAKGKIAGIIMGAKAPIVIVSRADTSESKKNSIAIAAAISSQGGKNL</sequence>
<dbReference type="NCBIfam" id="NF006045">
    <property type="entry name" value="PRK08190.1"/>
    <property type="match status" value="1"/>
</dbReference>
<dbReference type="EMBL" id="CP007389">
    <property type="protein sequence ID" value="APT74782.1"/>
    <property type="molecule type" value="Genomic_DNA"/>
</dbReference>
<evidence type="ECO:0000256" key="1">
    <source>
        <dbReference type="ARBA" id="ARBA00005656"/>
    </source>
</evidence>
<dbReference type="PANTHER" id="PTHR43356">
    <property type="entry name" value="PHOSPHATE ACETYLTRANSFERASE"/>
    <property type="match status" value="1"/>
</dbReference>
<evidence type="ECO:0000259" key="4">
    <source>
        <dbReference type="Pfam" id="PF01515"/>
    </source>
</evidence>
<dbReference type="PANTHER" id="PTHR43356:SF2">
    <property type="entry name" value="PHOSPHATE ACETYLTRANSFERASE"/>
    <property type="match status" value="1"/>
</dbReference>
<protein>
    <submittedName>
        <fullName evidence="5">Phosphate butyryltransferase</fullName>
    </submittedName>
</protein>
<dbReference type="InterPro" id="IPR050500">
    <property type="entry name" value="Phos_Acetyltrans/Butyryltrans"/>
</dbReference>
<evidence type="ECO:0000256" key="2">
    <source>
        <dbReference type="ARBA" id="ARBA00022679"/>
    </source>
</evidence>
<evidence type="ECO:0000313" key="6">
    <source>
        <dbReference type="Proteomes" id="UP000185490"/>
    </source>
</evidence>
<dbReference type="InterPro" id="IPR012147">
    <property type="entry name" value="P_Ac_Bu_trans"/>
</dbReference>
<reference evidence="5 6" key="1">
    <citation type="submission" date="2014-02" db="EMBL/GenBank/DDBJ databases">
        <title>Diversity of Thermotogales isolates from hydrothermal vents.</title>
        <authorList>
            <person name="Haverkamp T.H.A."/>
            <person name="Lossouarn J."/>
            <person name="Geslin C."/>
            <person name="Nesbo C.L."/>
        </authorList>
    </citation>
    <scope>NUCLEOTIDE SEQUENCE [LARGE SCALE GENOMIC DNA]</scope>
    <source>
        <strain evidence="5 6">431</strain>
    </source>
</reference>